<evidence type="ECO:0000313" key="2">
    <source>
        <dbReference type="EMBL" id="CAJ0589433.1"/>
    </source>
</evidence>
<reference evidence="2" key="1">
    <citation type="submission" date="2023-07" db="EMBL/GenBank/DDBJ databases">
        <authorList>
            <consortium name="CYATHOMIX"/>
        </authorList>
    </citation>
    <scope>NUCLEOTIDE SEQUENCE</scope>
    <source>
        <strain evidence="2">N/A</strain>
    </source>
</reference>
<protein>
    <submittedName>
        <fullName evidence="2">Uncharacterized protein</fullName>
    </submittedName>
</protein>
<dbReference type="EMBL" id="CATQJL010000001">
    <property type="protein sequence ID" value="CAJ0589433.1"/>
    <property type="molecule type" value="Genomic_DNA"/>
</dbReference>
<gene>
    <name evidence="2" type="ORF">CYNAS_LOCUS1416</name>
</gene>
<dbReference type="AlphaFoldDB" id="A0AA36GFT9"/>
<organism evidence="2 3">
    <name type="scientific">Cylicocyclus nassatus</name>
    <name type="common">Nematode worm</name>
    <dbReference type="NCBI Taxonomy" id="53992"/>
    <lineage>
        <taxon>Eukaryota</taxon>
        <taxon>Metazoa</taxon>
        <taxon>Ecdysozoa</taxon>
        <taxon>Nematoda</taxon>
        <taxon>Chromadorea</taxon>
        <taxon>Rhabditida</taxon>
        <taxon>Rhabditina</taxon>
        <taxon>Rhabditomorpha</taxon>
        <taxon>Strongyloidea</taxon>
        <taxon>Strongylidae</taxon>
        <taxon>Cylicocyclus</taxon>
    </lineage>
</organism>
<dbReference type="Proteomes" id="UP001176961">
    <property type="component" value="Unassembled WGS sequence"/>
</dbReference>
<sequence>MSHNLKATMQALFLLLLLSSVGLIMPKLKCSDGGAKPCINNKDCPPQMTCIENKPGGPVCCNDAAIVPMKNAKGN</sequence>
<keyword evidence="1" id="KW-0732">Signal</keyword>
<accession>A0AA36GFT9</accession>
<evidence type="ECO:0000256" key="1">
    <source>
        <dbReference type="SAM" id="SignalP"/>
    </source>
</evidence>
<keyword evidence="3" id="KW-1185">Reference proteome</keyword>
<feature type="signal peptide" evidence="1">
    <location>
        <begin position="1"/>
        <end position="26"/>
    </location>
</feature>
<proteinExistence type="predicted"/>
<feature type="chain" id="PRO_5041348985" evidence="1">
    <location>
        <begin position="27"/>
        <end position="75"/>
    </location>
</feature>
<comment type="caution">
    <text evidence="2">The sequence shown here is derived from an EMBL/GenBank/DDBJ whole genome shotgun (WGS) entry which is preliminary data.</text>
</comment>
<name>A0AA36GFT9_CYLNA</name>
<evidence type="ECO:0000313" key="3">
    <source>
        <dbReference type="Proteomes" id="UP001176961"/>
    </source>
</evidence>